<evidence type="ECO:0000313" key="3">
    <source>
        <dbReference type="Proteomes" id="UP000186894"/>
    </source>
</evidence>
<dbReference type="EMBL" id="MKIM01000012">
    <property type="protein sequence ID" value="OLP47038.1"/>
    <property type="molecule type" value="Genomic_DNA"/>
</dbReference>
<comment type="caution">
    <text evidence="2">The sequence shown here is derived from an EMBL/GenBank/DDBJ whole genome shotgun (WGS) entry which is preliminary data.</text>
</comment>
<proteinExistence type="predicted"/>
<feature type="domain" description="Gp5/Type VI secretion system Vgr C-terminal trimerisation" evidence="1">
    <location>
        <begin position="12"/>
        <end position="92"/>
    </location>
</feature>
<organism evidence="2 3">
    <name type="scientific">Rhizobium oryziradicis</name>
    <dbReference type="NCBI Taxonomy" id="1867956"/>
    <lineage>
        <taxon>Bacteria</taxon>
        <taxon>Pseudomonadati</taxon>
        <taxon>Pseudomonadota</taxon>
        <taxon>Alphaproteobacteria</taxon>
        <taxon>Hyphomicrobiales</taxon>
        <taxon>Rhizobiaceae</taxon>
        <taxon>Rhizobium/Agrobacterium group</taxon>
        <taxon>Rhizobium</taxon>
    </lineage>
</organism>
<dbReference type="Proteomes" id="UP000186894">
    <property type="component" value="Unassembled WGS sequence"/>
</dbReference>
<evidence type="ECO:0000259" key="1">
    <source>
        <dbReference type="Pfam" id="PF22178"/>
    </source>
</evidence>
<dbReference type="InterPro" id="IPR054030">
    <property type="entry name" value="Gp5_Vgr_C"/>
</dbReference>
<evidence type="ECO:0000313" key="2">
    <source>
        <dbReference type="EMBL" id="OLP47038.1"/>
    </source>
</evidence>
<dbReference type="Pfam" id="PF22178">
    <property type="entry name" value="Gp5_trimer_C"/>
    <property type="match status" value="1"/>
</dbReference>
<keyword evidence="3" id="KW-1185">Reference proteome</keyword>
<reference evidence="2 3" key="1">
    <citation type="submission" date="2016-09" db="EMBL/GenBank/DDBJ databases">
        <title>Rhizobium oryziradicis sp. nov., isolated from the root of rice.</title>
        <authorList>
            <person name="Zhao J."/>
            <person name="Zhang X."/>
        </authorList>
    </citation>
    <scope>NUCLEOTIDE SEQUENCE [LARGE SCALE GENOMIC DNA]</scope>
    <source>
        <strain evidence="2 3">N19</strain>
    </source>
</reference>
<gene>
    <name evidence="2" type="ORF">BJF95_02385</name>
</gene>
<accession>A0A1Q8ZYP6</accession>
<dbReference type="SUPFAM" id="SSF69349">
    <property type="entry name" value="Phage fibre proteins"/>
    <property type="match status" value="1"/>
</dbReference>
<protein>
    <recommendedName>
        <fullName evidence="1">Gp5/Type VI secretion system Vgr C-terminal trimerisation domain-containing protein</fullName>
    </recommendedName>
</protein>
<name>A0A1Q8ZYP6_9HYPH</name>
<dbReference type="STRING" id="1867956.BJF95_02385"/>
<sequence length="228" mass="25583">MPYDLPANKTKSVFRTNTHKGRGFNELTFEDENGNEKIYVHAQKDHEVHVENNAAKRVDSSYVESIGRSKYTEISRNSDTVVGGSLALTVGSLDIWKHNAIKFKPFDNNTLKFAYNLTESITDANPKGNFTIAVARNFSTYVRSEMTTNVTRSSRLNIGMGYNVDVGSNKIERVHKSSYESIGENKLLHVKQSFEIRCGKSSFVMHRDGKIEISGVVVNISGKRVNIN</sequence>
<dbReference type="AlphaFoldDB" id="A0A1Q8ZYP6"/>